<gene>
    <name evidence="2" type="ORF">C8046_05935</name>
</gene>
<evidence type="ECO:0000256" key="1">
    <source>
        <dbReference type="SAM" id="Phobius"/>
    </source>
</evidence>
<feature type="transmembrane region" description="Helical" evidence="1">
    <location>
        <begin position="53"/>
        <end position="74"/>
    </location>
</feature>
<dbReference type="SUPFAM" id="SSF103473">
    <property type="entry name" value="MFS general substrate transporter"/>
    <property type="match status" value="1"/>
</dbReference>
<keyword evidence="3" id="KW-1185">Reference proteome</keyword>
<reference evidence="2 3" key="1">
    <citation type="submission" date="2018-03" db="EMBL/GenBank/DDBJ databases">
        <title>Genome assembly of novel Miniimonas species PCH200.</title>
        <authorList>
            <person name="Thakur V."/>
            <person name="Kumar V."/>
            <person name="Singh D."/>
        </authorList>
    </citation>
    <scope>NUCLEOTIDE SEQUENCE [LARGE SCALE GENOMIC DNA]</scope>
    <source>
        <strain evidence="2 3">PCH200</strain>
    </source>
</reference>
<dbReference type="InterPro" id="IPR036259">
    <property type="entry name" value="MFS_trans_sf"/>
</dbReference>
<organism evidence="2 3">
    <name type="scientific">Serinibacter arcticus</name>
    <dbReference type="NCBI Taxonomy" id="1655435"/>
    <lineage>
        <taxon>Bacteria</taxon>
        <taxon>Bacillati</taxon>
        <taxon>Actinomycetota</taxon>
        <taxon>Actinomycetes</taxon>
        <taxon>Micrococcales</taxon>
        <taxon>Beutenbergiaceae</taxon>
        <taxon>Serinibacter</taxon>
    </lineage>
</organism>
<dbReference type="RefSeq" id="WP_109228652.1">
    <property type="nucleotide sequence ID" value="NZ_PYHR01000002.1"/>
</dbReference>
<comment type="caution">
    <text evidence="2">The sequence shown here is derived from an EMBL/GenBank/DDBJ whole genome shotgun (WGS) entry which is preliminary data.</text>
</comment>
<protein>
    <submittedName>
        <fullName evidence="2">Uncharacterized protein</fullName>
    </submittedName>
</protein>
<dbReference type="AlphaFoldDB" id="A0A2U1ZTF4"/>
<evidence type="ECO:0000313" key="3">
    <source>
        <dbReference type="Proteomes" id="UP000245166"/>
    </source>
</evidence>
<keyword evidence="1" id="KW-0472">Membrane</keyword>
<feature type="transmembrane region" description="Helical" evidence="1">
    <location>
        <begin position="86"/>
        <end position="119"/>
    </location>
</feature>
<dbReference type="EMBL" id="PYHR01000002">
    <property type="protein sequence ID" value="PWD50269.1"/>
    <property type="molecule type" value="Genomic_DNA"/>
</dbReference>
<keyword evidence="1" id="KW-1133">Transmembrane helix</keyword>
<keyword evidence="1" id="KW-0812">Transmembrane</keyword>
<feature type="transmembrane region" description="Helical" evidence="1">
    <location>
        <begin position="20"/>
        <end position="41"/>
    </location>
</feature>
<sequence length="142" mass="14282">MTHEQPRVPANPDRRPVSLVVATAVLALQALVFLALTVAVLTDALEVGEAAAGLAIGVFTLVVAAGATLVAVGLWRRRRWARGPAVAWSVLVVLVGASQLSVNALVAIAVVLVGLVGAVSAAAPSTREALAGVNDPNGPDAV</sequence>
<evidence type="ECO:0000313" key="2">
    <source>
        <dbReference type="EMBL" id="PWD50269.1"/>
    </source>
</evidence>
<name>A0A2U1ZTF4_9MICO</name>
<accession>A0A2U1ZTF4</accession>
<proteinExistence type="predicted"/>
<dbReference type="Proteomes" id="UP000245166">
    <property type="component" value="Unassembled WGS sequence"/>
</dbReference>